<dbReference type="NCBIfam" id="TIGR01321">
    <property type="entry name" value="TrpR"/>
    <property type="match status" value="1"/>
</dbReference>
<comment type="subunit">
    <text evidence="8">Homodimer.</text>
</comment>
<name>A0ABT0PCL3_9GAMM</name>
<feature type="DNA-binding region" evidence="8">
    <location>
        <begin position="55"/>
        <end position="78"/>
    </location>
</feature>
<evidence type="ECO:0000256" key="8">
    <source>
        <dbReference type="HAMAP-Rule" id="MF_00475"/>
    </source>
</evidence>
<keyword evidence="6 8" id="KW-0238">DNA-binding</keyword>
<keyword evidence="7 8" id="KW-0804">Transcription</keyword>
<dbReference type="Proteomes" id="UP001203338">
    <property type="component" value="Unassembled WGS sequence"/>
</dbReference>
<dbReference type="Pfam" id="PF01371">
    <property type="entry name" value="Trp_repressor"/>
    <property type="match status" value="1"/>
</dbReference>
<evidence type="ECO:0000313" key="10">
    <source>
        <dbReference type="Proteomes" id="UP001203338"/>
    </source>
</evidence>
<evidence type="ECO:0000256" key="2">
    <source>
        <dbReference type="ARBA" id="ARBA00007027"/>
    </source>
</evidence>
<evidence type="ECO:0000256" key="5">
    <source>
        <dbReference type="ARBA" id="ARBA00023015"/>
    </source>
</evidence>
<dbReference type="SUPFAM" id="SSF48295">
    <property type="entry name" value="TrpR-like"/>
    <property type="match status" value="1"/>
</dbReference>
<keyword evidence="4 8" id="KW-0678">Repressor</keyword>
<protein>
    <recommendedName>
        <fullName evidence="8">Trp operon repressor homolog</fullName>
    </recommendedName>
</protein>
<comment type="function">
    <text evidence="8">This protein is an aporepressor. When complexed with L-tryptophan it binds the operator region of the trp operon and prevents the initiation of transcription.</text>
</comment>
<dbReference type="InterPro" id="IPR038116">
    <property type="entry name" value="TrpR-like_sf"/>
</dbReference>
<comment type="subcellular location">
    <subcellularLocation>
        <location evidence="1 8">Cytoplasm</location>
    </subcellularLocation>
</comment>
<comment type="similarity">
    <text evidence="2 8">Belongs to the TrpR family.</text>
</comment>
<comment type="caution">
    <text evidence="9">The sequence shown here is derived from an EMBL/GenBank/DDBJ whole genome shotgun (WGS) entry which is preliminary data.</text>
</comment>
<sequence>MTSSGWQFFLDLIEQVGNSEERSRLLEILMTHDERSAMAGRVEIIASLLAGEESQREMAARLGVSIATITRGSNNLKNLNDEDRALLNRLFDSAS</sequence>
<dbReference type="PANTHER" id="PTHR38025">
    <property type="entry name" value="TRP OPERON REPRESSOR"/>
    <property type="match status" value="1"/>
</dbReference>
<keyword evidence="3 8" id="KW-0963">Cytoplasm</keyword>
<gene>
    <name evidence="8 9" type="primary">trpR</name>
    <name evidence="9" type="ORF">M3P05_02300</name>
</gene>
<keyword evidence="10" id="KW-1185">Reference proteome</keyword>
<keyword evidence="5 8" id="KW-0805">Transcription regulation</keyword>
<evidence type="ECO:0000256" key="6">
    <source>
        <dbReference type="ARBA" id="ARBA00023125"/>
    </source>
</evidence>
<dbReference type="InterPro" id="IPR013335">
    <property type="entry name" value="Trp_repress_bac"/>
</dbReference>
<accession>A0ABT0PCL3</accession>
<dbReference type="InterPro" id="IPR000831">
    <property type="entry name" value="Trp_repress"/>
</dbReference>
<dbReference type="HAMAP" id="MF_00475">
    <property type="entry name" value="Trp_repressor"/>
    <property type="match status" value="1"/>
</dbReference>
<proteinExistence type="inferred from homology"/>
<evidence type="ECO:0000256" key="4">
    <source>
        <dbReference type="ARBA" id="ARBA00022491"/>
    </source>
</evidence>
<dbReference type="PIRSF" id="PIRSF003196">
    <property type="entry name" value="Trp_repressor"/>
    <property type="match status" value="1"/>
</dbReference>
<organism evidence="9 10">
    <name type="scientific">Parendozoicomonas callyspongiae</name>
    <dbReference type="NCBI Taxonomy" id="2942213"/>
    <lineage>
        <taxon>Bacteria</taxon>
        <taxon>Pseudomonadati</taxon>
        <taxon>Pseudomonadota</taxon>
        <taxon>Gammaproteobacteria</taxon>
        <taxon>Oceanospirillales</taxon>
        <taxon>Endozoicomonadaceae</taxon>
        <taxon>Parendozoicomonas</taxon>
    </lineage>
</organism>
<evidence type="ECO:0000256" key="1">
    <source>
        <dbReference type="ARBA" id="ARBA00004496"/>
    </source>
</evidence>
<evidence type="ECO:0000313" key="9">
    <source>
        <dbReference type="EMBL" id="MCL6268781.1"/>
    </source>
</evidence>
<dbReference type="EMBL" id="JAMFLX010000002">
    <property type="protein sequence ID" value="MCL6268781.1"/>
    <property type="molecule type" value="Genomic_DNA"/>
</dbReference>
<evidence type="ECO:0000256" key="3">
    <source>
        <dbReference type="ARBA" id="ARBA00022490"/>
    </source>
</evidence>
<dbReference type="Gene3D" id="1.10.1270.10">
    <property type="entry name" value="TrpR-like"/>
    <property type="match status" value="1"/>
</dbReference>
<dbReference type="PANTHER" id="PTHR38025:SF1">
    <property type="entry name" value="TRP OPERON REPRESSOR"/>
    <property type="match status" value="1"/>
</dbReference>
<dbReference type="RefSeq" id="WP_249697612.1">
    <property type="nucleotide sequence ID" value="NZ_JAMFLX010000002.1"/>
</dbReference>
<dbReference type="InterPro" id="IPR010921">
    <property type="entry name" value="Trp_repressor/repl_initiator"/>
</dbReference>
<reference evidence="9 10" key="1">
    <citation type="submission" date="2022-05" db="EMBL/GenBank/DDBJ databases">
        <authorList>
            <person name="Park J.-S."/>
        </authorList>
    </citation>
    <scope>NUCLEOTIDE SEQUENCE [LARGE SCALE GENOMIC DNA]</scope>
    <source>
        <strain evidence="9 10">2012CJ34-2</strain>
    </source>
</reference>
<evidence type="ECO:0000256" key="7">
    <source>
        <dbReference type="ARBA" id="ARBA00023163"/>
    </source>
</evidence>